<dbReference type="EMBL" id="CP042912">
    <property type="protein sequence ID" value="QEG21393.1"/>
    <property type="molecule type" value="Genomic_DNA"/>
</dbReference>
<dbReference type="AlphaFoldDB" id="A0A5B9PER0"/>
<evidence type="ECO:0000313" key="5">
    <source>
        <dbReference type="EMBL" id="QEG21393.1"/>
    </source>
</evidence>
<dbReference type="Proteomes" id="UP000322214">
    <property type="component" value="Chromosome"/>
</dbReference>
<dbReference type="SUPFAM" id="SSF53901">
    <property type="entry name" value="Thiolase-like"/>
    <property type="match status" value="1"/>
</dbReference>
<dbReference type="GO" id="GO:0044550">
    <property type="term" value="P:secondary metabolite biosynthetic process"/>
    <property type="evidence" value="ECO:0007669"/>
    <property type="project" value="TreeGrafter"/>
</dbReference>
<dbReference type="EC" id="2.3.1.180" evidence="5"/>
<evidence type="ECO:0000313" key="6">
    <source>
        <dbReference type="Proteomes" id="UP000322214"/>
    </source>
</evidence>
<feature type="domain" description="Beta-ketoacyl-[acyl-carrier-protein] synthase III N-terminal" evidence="4">
    <location>
        <begin position="111"/>
        <end position="188"/>
    </location>
</feature>
<name>A0A5B9PER0_9BACT</name>
<keyword evidence="2 5" id="KW-0012">Acyltransferase</keyword>
<dbReference type="RefSeq" id="WP_238381254.1">
    <property type="nucleotide sequence ID" value="NZ_CP042912.1"/>
</dbReference>
<dbReference type="Gene3D" id="3.40.47.10">
    <property type="match status" value="1"/>
</dbReference>
<dbReference type="Pfam" id="PF08545">
    <property type="entry name" value="ACP_syn_III"/>
    <property type="match status" value="1"/>
</dbReference>
<organism evidence="5 6">
    <name type="scientific">Mariniblastus fucicola</name>
    <dbReference type="NCBI Taxonomy" id="980251"/>
    <lineage>
        <taxon>Bacteria</taxon>
        <taxon>Pseudomonadati</taxon>
        <taxon>Planctomycetota</taxon>
        <taxon>Planctomycetia</taxon>
        <taxon>Pirellulales</taxon>
        <taxon>Pirellulaceae</taxon>
        <taxon>Mariniblastus</taxon>
    </lineage>
</organism>
<evidence type="ECO:0000259" key="3">
    <source>
        <dbReference type="Pfam" id="PF08541"/>
    </source>
</evidence>
<evidence type="ECO:0000256" key="1">
    <source>
        <dbReference type="ARBA" id="ARBA00022679"/>
    </source>
</evidence>
<feature type="domain" description="Beta-ketoacyl-[acyl-carrier-protein] synthase III C-terminal" evidence="3">
    <location>
        <begin position="246"/>
        <end position="334"/>
    </location>
</feature>
<dbReference type="KEGG" id="mff:MFFC18_12490"/>
<gene>
    <name evidence="5" type="primary">fabH_1</name>
    <name evidence="5" type="ORF">MFFC18_12490</name>
</gene>
<accession>A0A5B9PER0</accession>
<evidence type="ECO:0000256" key="2">
    <source>
        <dbReference type="ARBA" id="ARBA00023315"/>
    </source>
</evidence>
<sequence length="340" mass="37469">MTKQFAAIGPISVHLPEKVESNAVLKEDNPRWDMDLIASKTGIHNRHIAAEDETSSDLGVAACEKLFAEHDIDPASIDFLLFCTQTPDFALPTTACLMQNRLGLRTDCGALDFNLGCSAYPYGLSIADGLIQSGVAKRILFVTAETYSKFIDKNDRSIRTIFGDAAAATLIEPHSEPSITGYKFGTDGSGAHMLCVTPASPGGFRKTDQDFQPQRKRRWKSDLYMDGPNLINFTLSEIPKLIEQILASSDSTKDELDQYLVHQATFKMLDMLRQQLGIDESQIPIELADVGNTVSSTLPILITQLREQKRLSKDRKNILIGFGVGLSWSGCVWKDVLQPG</sequence>
<dbReference type="STRING" id="980251.GCA_001642875_01626"/>
<reference evidence="5 6" key="1">
    <citation type="submission" date="2019-08" db="EMBL/GenBank/DDBJ databases">
        <title>Deep-cultivation of Planctomycetes and their phenomic and genomic characterization uncovers novel biology.</title>
        <authorList>
            <person name="Wiegand S."/>
            <person name="Jogler M."/>
            <person name="Boedeker C."/>
            <person name="Pinto D."/>
            <person name="Vollmers J."/>
            <person name="Rivas-Marin E."/>
            <person name="Kohn T."/>
            <person name="Peeters S.H."/>
            <person name="Heuer A."/>
            <person name="Rast P."/>
            <person name="Oberbeckmann S."/>
            <person name="Bunk B."/>
            <person name="Jeske O."/>
            <person name="Meyerdierks A."/>
            <person name="Storesund J.E."/>
            <person name="Kallscheuer N."/>
            <person name="Luecker S."/>
            <person name="Lage O.M."/>
            <person name="Pohl T."/>
            <person name="Merkel B.J."/>
            <person name="Hornburger P."/>
            <person name="Mueller R.-W."/>
            <person name="Bruemmer F."/>
            <person name="Labrenz M."/>
            <person name="Spormann A.M."/>
            <person name="Op den Camp H."/>
            <person name="Overmann J."/>
            <person name="Amann R."/>
            <person name="Jetten M.S.M."/>
            <person name="Mascher T."/>
            <person name="Medema M.H."/>
            <person name="Devos D.P."/>
            <person name="Kaster A.-K."/>
            <person name="Ovreas L."/>
            <person name="Rohde M."/>
            <person name="Galperin M.Y."/>
            <person name="Jogler C."/>
        </authorList>
    </citation>
    <scope>NUCLEOTIDE SEQUENCE [LARGE SCALE GENOMIC DNA]</scope>
    <source>
        <strain evidence="5 6">FC18</strain>
    </source>
</reference>
<dbReference type="CDD" id="cd00830">
    <property type="entry name" value="KAS_III"/>
    <property type="match status" value="1"/>
</dbReference>
<protein>
    <submittedName>
        <fullName evidence="5">3-oxoacyl-[acyl-carrier-protein] synthase 3</fullName>
        <ecNumber evidence="5">2.3.1.180</ecNumber>
    </submittedName>
</protein>
<dbReference type="GO" id="GO:0033818">
    <property type="term" value="F:beta-ketoacyl-acyl-carrier-protein synthase III activity"/>
    <property type="evidence" value="ECO:0007669"/>
    <property type="project" value="UniProtKB-EC"/>
</dbReference>
<keyword evidence="1 5" id="KW-0808">Transferase</keyword>
<evidence type="ECO:0000259" key="4">
    <source>
        <dbReference type="Pfam" id="PF08545"/>
    </source>
</evidence>
<keyword evidence="6" id="KW-1185">Reference proteome</keyword>
<dbReference type="InterPro" id="IPR013747">
    <property type="entry name" value="ACP_syn_III_C"/>
</dbReference>
<dbReference type="PANTHER" id="PTHR34069">
    <property type="entry name" value="3-OXOACYL-[ACYL-CARRIER-PROTEIN] SYNTHASE 3"/>
    <property type="match status" value="1"/>
</dbReference>
<dbReference type="GO" id="GO:0004315">
    <property type="term" value="F:3-oxoacyl-[acyl-carrier-protein] synthase activity"/>
    <property type="evidence" value="ECO:0007669"/>
    <property type="project" value="InterPro"/>
</dbReference>
<proteinExistence type="predicted"/>
<dbReference type="InterPro" id="IPR013751">
    <property type="entry name" value="ACP_syn_III_N"/>
</dbReference>
<dbReference type="PANTHER" id="PTHR34069:SF2">
    <property type="entry name" value="BETA-KETOACYL-[ACYL-CARRIER-PROTEIN] SYNTHASE III"/>
    <property type="match status" value="1"/>
</dbReference>
<dbReference type="Pfam" id="PF08541">
    <property type="entry name" value="ACP_syn_III_C"/>
    <property type="match status" value="1"/>
</dbReference>
<dbReference type="InterPro" id="IPR016039">
    <property type="entry name" value="Thiolase-like"/>
</dbReference>
<dbReference type="GO" id="GO:0006633">
    <property type="term" value="P:fatty acid biosynthetic process"/>
    <property type="evidence" value="ECO:0007669"/>
    <property type="project" value="InterPro"/>
</dbReference>